<organism evidence="2 3">
    <name type="scientific">Congregibacter litoralis KT71</name>
    <dbReference type="NCBI Taxonomy" id="314285"/>
    <lineage>
        <taxon>Bacteria</taxon>
        <taxon>Pseudomonadati</taxon>
        <taxon>Pseudomonadota</taxon>
        <taxon>Gammaproteobacteria</taxon>
        <taxon>Cellvibrionales</taxon>
        <taxon>Halieaceae</taxon>
        <taxon>Congregibacter</taxon>
    </lineage>
</organism>
<accession>A4ACQ9</accession>
<dbReference type="EMBL" id="AAOA02000005">
    <property type="protein sequence ID" value="EAQ96273.2"/>
    <property type="molecule type" value="Genomic_DNA"/>
</dbReference>
<comment type="caution">
    <text evidence="2">The sequence shown here is derived from an EMBL/GenBank/DDBJ whole genome shotgun (WGS) entry which is preliminary data.</text>
</comment>
<name>A4ACQ9_9GAMM</name>
<dbReference type="Proteomes" id="UP000019205">
    <property type="component" value="Chromosome"/>
</dbReference>
<proteinExistence type="predicted"/>
<dbReference type="HOGENOM" id="CLU_2615934_0_0_6"/>
<keyword evidence="1" id="KW-0472">Membrane</keyword>
<dbReference type="AlphaFoldDB" id="A4ACQ9"/>
<evidence type="ECO:0000313" key="3">
    <source>
        <dbReference type="Proteomes" id="UP000019205"/>
    </source>
</evidence>
<evidence type="ECO:0000313" key="2">
    <source>
        <dbReference type="EMBL" id="EAQ96273.2"/>
    </source>
</evidence>
<keyword evidence="3" id="KW-1185">Reference proteome</keyword>
<keyword evidence="1" id="KW-1133">Transmembrane helix</keyword>
<gene>
    <name evidence="2" type="ORF">KT71_19443</name>
</gene>
<reference evidence="2 3" key="2">
    <citation type="journal article" date="2009" name="PLoS ONE">
        <title>The photosynthetic apparatus and its regulation in the aerobic gammaproteobacterium Congregibacter litoralis gen. nov., sp. nov.</title>
        <authorList>
            <person name="Spring S."/>
            <person name="Lunsdorf H."/>
            <person name="Fuchs B.M."/>
            <person name="Tindall B.J."/>
        </authorList>
    </citation>
    <scope>NUCLEOTIDE SEQUENCE [LARGE SCALE GENOMIC DNA]</scope>
    <source>
        <strain evidence="2">KT71</strain>
    </source>
</reference>
<protein>
    <submittedName>
        <fullName evidence="2">Uncharacterized protein</fullName>
    </submittedName>
</protein>
<dbReference type="eggNOG" id="ENOG5034C1W">
    <property type="taxonomic scope" value="Bacteria"/>
</dbReference>
<dbReference type="STRING" id="314285.KT71_19443"/>
<dbReference type="RefSeq" id="WP_023660412.1">
    <property type="nucleotide sequence ID" value="NZ_CM002299.1"/>
</dbReference>
<sequence length="78" mass="8875">MLKAGELNVGAQQVRQTDKRSYRLLLAMAVSCFFVVSVLTRLLPRALRPFAASARKRESCFEEARRVALAVIPYAFEW</sequence>
<feature type="transmembrane region" description="Helical" evidence="1">
    <location>
        <begin position="24"/>
        <end position="43"/>
    </location>
</feature>
<reference evidence="2 3" key="1">
    <citation type="journal article" date="2007" name="Proc. Natl. Acad. Sci. U.S.A.">
        <title>Characterization of a marine gammaproteobacterium capable of aerobic anoxygenic photosynthesis.</title>
        <authorList>
            <person name="Fuchs B.M."/>
            <person name="Spring S."/>
            <person name="Teeling H."/>
            <person name="Quast C."/>
            <person name="Wulf J."/>
            <person name="Schattenhofer M."/>
            <person name="Yan S."/>
            <person name="Ferriera S."/>
            <person name="Johnson J."/>
            <person name="Glockner F.O."/>
            <person name="Amann R."/>
        </authorList>
    </citation>
    <scope>NUCLEOTIDE SEQUENCE [LARGE SCALE GENOMIC DNA]</scope>
    <source>
        <strain evidence="2">KT71</strain>
    </source>
</reference>
<keyword evidence="1" id="KW-0812">Transmembrane</keyword>
<evidence type="ECO:0000256" key="1">
    <source>
        <dbReference type="SAM" id="Phobius"/>
    </source>
</evidence>